<dbReference type="Proteomes" id="UP001283361">
    <property type="component" value="Unassembled WGS sequence"/>
</dbReference>
<gene>
    <name evidence="2" type="ORF">RRG08_030541</name>
</gene>
<evidence type="ECO:0000313" key="3">
    <source>
        <dbReference type="Proteomes" id="UP001283361"/>
    </source>
</evidence>
<sequence>MQASGNQLTKFMRASLRVTVSKTKRPSQVDLGSLKMKCPLIEQEPPSYFKIILTAGIILLALHCIICLVCLKCKGEKYSQVSPLLPSGKEDSCASLRYNSNCSRVTSASTKPQSTPIQTPAFLQVPEYSVSQDGTVSQTKYSVKYATGSLYLDHKFDTKASPMTPNFLSRKALMFSSEERKAHKSLPVGTISNKTSPFENKKQNLPEENSQGEADDDLFNEDSHRELPQSTTASLTNSFSSVDLETLHALSLEAGGETIKKPYLSNGSMLSEKALHLTWSEQQSIPLHQSKDLYPTASTIHESKNEVCLEKSEFQNNGKDGQRDQSNLQPKAGANICIISTPSQVVSSTSMVRVSNTVGDPKADQGSRRNMQRVYTNDETNPLTFSSEMITNESPRSIRINSSERKTGLKALSIFPLDKTATSTDEDNYGSKFFPTMGVKEKAGENDVSCRKEQNVLLQKNFMSYMTQRPITDISMFRPHTGPGHHNMRSMTGPTEQEPEGTLRRGISESQQSNTKERVRRSKKAKRDKNGRGRKKQDTFRKTTHGVDFWFDYVPEYEHCTQNRIERQQVTCSPKHGQQRAVDNSRAVKKSSFDKSVDFHRVLSSQCFAESKSIHGASLSNLTRRILPWSANNVSHTPKKVARLDKSQMQNDKILQHEKQKEKKQQQQQQNKKIHLTQNQLWNVRKEEQQMLHFQDHQKKNLPEQPQQQALLKEHHIKQHQHEHPLTEYKKLHCRKQSLQTASEPHIATRDRENMTIQPCPCTAPPLLKSQNTEREQNGTLDLERHVRNWVNSTH</sequence>
<feature type="compositionally biased region" description="Basic and acidic residues" evidence="1">
    <location>
        <begin position="528"/>
        <end position="540"/>
    </location>
</feature>
<dbReference type="AlphaFoldDB" id="A0AAE0YH71"/>
<reference evidence="2" key="1">
    <citation type="journal article" date="2023" name="G3 (Bethesda)">
        <title>A reference genome for the long-term kleptoplast-retaining sea slug Elysia crispata morphotype clarki.</title>
        <authorList>
            <person name="Eastman K.E."/>
            <person name="Pendleton A.L."/>
            <person name="Shaikh M.A."/>
            <person name="Suttiyut T."/>
            <person name="Ogas R."/>
            <person name="Tomko P."/>
            <person name="Gavelis G."/>
            <person name="Widhalm J.R."/>
            <person name="Wisecaver J.H."/>
        </authorList>
    </citation>
    <scope>NUCLEOTIDE SEQUENCE</scope>
    <source>
        <strain evidence="2">ECLA1</strain>
    </source>
</reference>
<feature type="compositionally biased region" description="Basic residues" evidence="1">
    <location>
        <begin position="518"/>
        <end position="527"/>
    </location>
</feature>
<feature type="region of interest" description="Disordered" evidence="1">
    <location>
        <begin position="183"/>
        <end position="219"/>
    </location>
</feature>
<evidence type="ECO:0000256" key="1">
    <source>
        <dbReference type="SAM" id="MobiDB-lite"/>
    </source>
</evidence>
<accession>A0AAE0YH71</accession>
<organism evidence="2 3">
    <name type="scientific">Elysia crispata</name>
    <name type="common">lettuce slug</name>
    <dbReference type="NCBI Taxonomy" id="231223"/>
    <lineage>
        <taxon>Eukaryota</taxon>
        <taxon>Metazoa</taxon>
        <taxon>Spiralia</taxon>
        <taxon>Lophotrochozoa</taxon>
        <taxon>Mollusca</taxon>
        <taxon>Gastropoda</taxon>
        <taxon>Heterobranchia</taxon>
        <taxon>Euthyneura</taxon>
        <taxon>Panpulmonata</taxon>
        <taxon>Sacoglossa</taxon>
        <taxon>Placobranchoidea</taxon>
        <taxon>Plakobranchidae</taxon>
        <taxon>Elysia</taxon>
    </lineage>
</organism>
<proteinExistence type="predicted"/>
<protein>
    <submittedName>
        <fullName evidence="2">Uncharacterized protein</fullName>
    </submittedName>
</protein>
<dbReference type="EMBL" id="JAWDGP010006196">
    <property type="protein sequence ID" value="KAK3745732.1"/>
    <property type="molecule type" value="Genomic_DNA"/>
</dbReference>
<keyword evidence="3" id="KW-1185">Reference proteome</keyword>
<evidence type="ECO:0000313" key="2">
    <source>
        <dbReference type="EMBL" id="KAK3745732.1"/>
    </source>
</evidence>
<name>A0AAE0YH71_9GAST</name>
<feature type="region of interest" description="Disordered" evidence="1">
    <location>
        <begin position="480"/>
        <end position="540"/>
    </location>
</feature>
<comment type="caution">
    <text evidence="2">The sequence shown here is derived from an EMBL/GenBank/DDBJ whole genome shotgun (WGS) entry which is preliminary data.</text>
</comment>